<reference evidence="1 2" key="1">
    <citation type="submission" date="2024-06" db="EMBL/GenBank/DDBJ databases">
        <authorList>
            <person name="Kraege A."/>
            <person name="Thomma B."/>
        </authorList>
    </citation>
    <scope>NUCLEOTIDE SEQUENCE [LARGE SCALE GENOMIC DNA]</scope>
</reference>
<comment type="caution">
    <text evidence="1">The sequence shown here is derived from an EMBL/GenBank/DDBJ whole genome shotgun (WGS) entry which is preliminary data.</text>
</comment>
<gene>
    <name evidence="1" type="primary">g4278</name>
    <name evidence="1" type="ORF">VP750_LOCUS3650</name>
</gene>
<sequence>MGKDITGLGALLSTLRQQVKGAWKLDSGWPRAYPPGHVPPFIYVPIWNARLLEHIGSSWPRGYRESGAASAVISSRNAEEERLYGIGAAQQPRPPGDAASGTASLCTSYIAQSTGDLSCPRQDAPSARISSQHVRELLAVRSQAAVTALLKECPQIAELEPSCILSRLVRLKGHCSGCMNPTDLVFLEPRILLWDGPFVTCPYTMEVLSKIAKNIGEMIIMMTKETNSGDGDTIRWKDHIEFGDAVPFVDNFYARIKDLKRDVIGCEGRGGRVADGPETAPVPLWGSQAINNDQG</sequence>
<proteinExistence type="predicted"/>
<keyword evidence="2" id="KW-1185">Reference proteome</keyword>
<organism evidence="1 2">
    <name type="scientific">Coccomyxa viridis</name>
    <dbReference type="NCBI Taxonomy" id="1274662"/>
    <lineage>
        <taxon>Eukaryota</taxon>
        <taxon>Viridiplantae</taxon>
        <taxon>Chlorophyta</taxon>
        <taxon>core chlorophytes</taxon>
        <taxon>Trebouxiophyceae</taxon>
        <taxon>Trebouxiophyceae incertae sedis</taxon>
        <taxon>Coccomyxaceae</taxon>
        <taxon>Coccomyxa</taxon>
    </lineage>
</organism>
<protein>
    <submittedName>
        <fullName evidence="1">G4278 protein</fullName>
    </submittedName>
</protein>
<dbReference type="EMBL" id="CAXHTA020000006">
    <property type="protein sequence ID" value="CAL5221991.1"/>
    <property type="molecule type" value="Genomic_DNA"/>
</dbReference>
<evidence type="ECO:0000313" key="1">
    <source>
        <dbReference type="EMBL" id="CAL5221991.1"/>
    </source>
</evidence>
<dbReference type="Proteomes" id="UP001497392">
    <property type="component" value="Unassembled WGS sequence"/>
</dbReference>
<name>A0ABP1FSP5_9CHLO</name>
<evidence type="ECO:0000313" key="2">
    <source>
        <dbReference type="Proteomes" id="UP001497392"/>
    </source>
</evidence>
<accession>A0ABP1FSP5</accession>